<dbReference type="Proteomes" id="UP001524586">
    <property type="component" value="Unassembled WGS sequence"/>
</dbReference>
<proteinExistence type="predicted"/>
<feature type="domain" description="HDOD" evidence="1">
    <location>
        <begin position="24"/>
        <end position="211"/>
    </location>
</feature>
<dbReference type="InterPro" id="IPR052340">
    <property type="entry name" value="RNase_Y/CdgJ"/>
</dbReference>
<gene>
    <name evidence="2" type="ORF">NP596_16090</name>
</gene>
<keyword evidence="3" id="KW-1185">Reference proteome</keyword>
<dbReference type="EMBL" id="JANIBK010000114">
    <property type="protein sequence ID" value="MCQ8129980.1"/>
    <property type="molecule type" value="Genomic_DNA"/>
</dbReference>
<dbReference type="PROSITE" id="PS51833">
    <property type="entry name" value="HDOD"/>
    <property type="match status" value="1"/>
</dbReference>
<dbReference type="Gene3D" id="1.10.3210.10">
    <property type="entry name" value="Hypothetical protein af1432"/>
    <property type="match status" value="1"/>
</dbReference>
<dbReference type="InterPro" id="IPR013976">
    <property type="entry name" value="HDOD"/>
</dbReference>
<dbReference type="Pfam" id="PF08668">
    <property type="entry name" value="HDOD"/>
    <property type="match status" value="1"/>
</dbReference>
<evidence type="ECO:0000313" key="3">
    <source>
        <dbReference type="Proteomes" id="UP001524586"/>
    </source>
</evidence>
<accession>A0ABT1U9D9</accession>
<organism evidence="2 3">
    <name type="scientific">Methylomonas rivi</name>
    <dbReference type="NCBI Taxonomy" id="2952226"/>
    <lineage>
        <taxon>Bacteria</taxon>
        <taxon>Pseudomonadati</taxon>
        <taxon>Pseudomonadota</taxon>
        <taxon>Gammaproteobacteria</taxon>
        <taxon>Methylococcales</taxon>
        <taxon>Methylococcaceae</taxon>
        <taxon>Methylomonas</taxon>
    </lineage>
</organism>
<protein>
    <submittedName>
        <fullName evidence="2">HDOD domain-containing protein</fullName>
    </submittedName>
</protein>
<dbReference type="PANTHER" id="PTHR33525">
    <property type="match status" value="1"/>
</dbReference>
<dbReference type="SUPFAM" id="SSF109604">
    <property type="entry name" value="HD-domain/PDEase-like"/>
    <property type="match status" value="1"/>
</dbReference>
<name>A0ABT1U9D9_9GAMM</name>
<evidence type="ECO:0000313" key="2">
    <source>
        <dbReference type="EMBL" id="MCQ8129980.1"/>
    </source>
</evidence>
<reference evidence="2 3" key="1">
    <citation type="submission" date="2022-07" db="EMBL/GenBank/DDBJ databases">
        <title>Methylomonas rivi sp. nov., Methylomonas rosea sp. nov., Methylomonas aureus sp. nov. and Methylomonas subterranea sp. nov., four novel methanotrophs isolated from a freshwater creek and the deep terrestrial subsurface.</title>
        <authorList>
            <person name="Abin C."/>
            <person name="Sankaranarayanan K."/>
            <person name="Garner C."/>
            <person name="Sindelar R."/>
            <person name="Kotary K."/>
            <person name="Garner R."/>
            <person name="Barclay S."/>
            <person name="Lawson P."/>
            <person name="Krumholz L."/>
        </authorList>
    </citation>
    <scope>NUCLEOTIDE SEQUENCE [LARGE SCALE GENOMIC DNA]</scope>
    <source>
        <strain evidence="2 3">WSC-6</strain>
    </source>
</reference>
<sequence>MQFKSVQDFLVHVKTELEANRLILPTLPDIALKVRDSVSKGDASAQELAEMITTDPALSARLIQVANSPLYRGANEIKNIQMAVTRLGNSTIRTLITSLVMQQMFKPTTALLEHYFRNIWEQGVNVSAISRALAAFVPRLNPDEAMLAGLIHQIGKLPILTLVEKIPEFKDSPSRLEKLLEKAHPHVGKLIMDTWNFPDELKLVASEYVDFQRDHDGPPDYVDLVQVAFLQSIAGTDHPACRVDWATVPAFAKLGLQADAEILEIEGVSEEIELAQAMFL</sequence>
<evidence type="ECO:0000259" key="1">
    <source>
        <dbReference type="PROSITE" id="PS51833"/>
    </source>
</evidence>
<dbReference type="PANTHER" id="PTHR33525:SF3">
    <property type="entry name" value="RIBONUCLEASE Y"/>
    <property type="match status" value="1"/>
</dbReference>
<comment type="caution">
    <text evidence="2">The sequence shown here is derived from an EMBL/GenBank/DDBJ whole genome shotgun (WGS) entry which is preliminary data.</text>
</comment>
<dbReference type="RefSeq" id="WP_256616408.1">
    <property type="nucleotide sequence ID" value="NZ_JANIBK010000114.1"/>
</dbReference>